<name>A0ABT4L470_9SPHI</name>
<dbReference type="Gene3D" id="3.30.1460.30">
    <property type="entry name" value="YgaC/TfoX-N like chaperone"/>
    <property type="match status" value="1"/>
</dbReference>
<proteinExistence type="predicted"/>
<organism evidence="2 3">
    <name type="scientific">Pedobacter punctiformis</name>
    <dbReference type="NCBI Taxonomy" id="3004097"/>
    <lineage>
        <taxon>Bacteria</taxon>
        <taxon>Pseudomonadati</taxon>
        <taxon>Bacteroidota</taxon>
        <taxon>Sphingobacteriia</taxon>
        <taxon>Sphingobacteriales</taxon>
        <taxon>Sphingobacteriaceae</taxon>
        <taxon>Pedobacter</taxon>
    </lineage>
</organism>
<evidence type="ECO:0000313" key="3">
    <source>
        <dbReference type="Proteomes" id="UP001144347"/>
    </source>
</evidence>
<feature type="domain" description="TfoX N-terminal" evidence="1">
    <location>
        <begin position="14"/>
        <end position="103"/>
    </location>
</feature>
<dbReference type="SUPFAM" id="SSF159894">
    <property type="entry name" value="YgaC/TfoX-N like"/>
    <property type="match status" value="1"/>
</dbReference>
<accession>A0ABT4L470</accession>
<dbReference type="Pfam" id="PF04993">
    <property type="entry name" value="TfoX_N"/>
    <property type="match status" value="1"/>
</dbReference>
<dbReference type="InterPro" id="IPR007076">
    <property type="entry name" value="TfoX_N"/>
</dbReference>
<keyword evidence="3" id="KW-1185">Reference proteome</keyword>
<evidence type="ECO:0000259" key="1">
    <source>
        <dbReference type="Pfam" id="PF04993"/>
    </source>
</evidence>
<reference evidence="2" key="1">
    <citation type="submission" date="2022-12" db="EMBL/GenBank/DDBJ databases">
        <title>Genome sequence of HCMS5-2.</title>
        <authorList>
            <person name="Woo H."/>
        </authorList>
    </citation>
    <scope>NUCLEOTIDE SEQUENCE</scope>
    <source>
        <strain evidence="2">HCMS5-2</strain>
    </source>
</reference>
<gene>
    <name evidence="2" type="ORF">O0955_01775</name>
</gene>
<dbReference type="Proteomes" id="UP001144347">
    <property type="component" value="Unassembled WGS sequence"/>
</dbReference>
<comment type="caution">
    <text evidence="2">The sequence shown here is derived from an EMBL/GenBank/DDBJ whole genome shotgun (WGS) entry which is preliminary data.</text>
</comment>
<dbReference type="EMBL" id="JAPWGM010000001">
    <property type="protein sequence ID" value="MCZ4242720.1"/>
    <property type="molecule type" value="Genomic_DNA"/>
</dbReference>
<protein>
    <submittedName>
        <fullName evidence="2">TfoX/Sxy family protein</fullName>
    </submittedName>
</protein>
<dbReference type="RefSeq" id="WP_269425810.1">
    <property type="nucleotide sequence ID" value="NZ_JAPWGM010000001.1"/>
</dbReference>
<sequence>MIKYNETLADRVRELLMHLEKVEEKLMFSGLVFMVNDKMCIGVKQHELMLRINPEQEEELVEKNGCTQMVHGKIIMKGYVFVEEEVLQSHRELNYWVKLALDFNPLAKASKRKIKSDK</sequence>
<evidence type="ECO:0000313" key="2">
    <source>
        <dbReference type="EMBL" id="MCZ4242720.1"/>
    </source>
</evidence>